<evidence type="ECO:0000256" key="5">
    <source>
        <dbReference type="ARBA" id="ARBA00022679"/>
    </source>
</evidence>
<dbReference type="EMBL" id="FLUO01000001">
    <property type="protein sequence ID" value="SBW03607.1"/>
    <property type="molecule type" value="Genomic_DNA"/>
</dbReference>
<comment type="cofactor">
    <cofactor evidence="1 8">
        <name>pyridoxal 5'-phosphate</name>
        <dbReference type="ChEBI" id="CHEBI:597326"/>
    </cofactor>
</comment>
<protein>
    <recommendedName>
        <fullName evidence="8">Aminotransferase</fullName>
        <ecNumber evidence="8">2.6.1.-</ecNumber>
    </recommendedName>
</protein>
<dbReference type="FunFam" id="3.40.640.10:FF:000033">
    <property type="entry name" value="Aspartate aminotransferase"/>
    <property type="match status" value="1"/>
</dbReference>
<dbReference type="GO" id="GO:0004069">
    <property type="term" value="F:L-aspartate:2-oxoglutarate aminotransferase activity"/>
    <property type="evidence" value="ECO:0007669"/>
    <property type="project" value="UniProtKB-EC"/>
</dbReference>
<evidence type="ECO:0000256" key="3">
    <source>
        <dbReference type="ARBA" id="ARBA00011738"/>
    </source>
</evidence>
<sequence>MSIIAERLSAIKPSPTLAVSSKAAEMKAAGADVIGLSAGEPDFDTPEHVKLAAKAALDKGYTKYTAVEGILPLREAICAKLKRDNNLTYAPNQIQVACGGKQSIYNAIMATVDPGDEVIIPAPYWVSYPDIVLLAGGKPVFVMGKEETGFKVTAEDVEKAITPKTKWLILNSPSNPSGAAYTAQDLKAIGTMLLKHPNVWVMTDDMYEFIVYDGFKFATIAEVVPELYDRTLTLNGLSKAYAMTGWRVGYAAGPAHVIKAMNKIQSQSSTHTTSIAQYAAVEALNGDHEFLKARNAAFRERRDTVVSMLNQATGLSCRTPEGAFYVYPSCAGCIGKKTEDGVVISDDNVFVAQLLEKTGIAVVQGAAFGLSPYFRISYATSMDNLVEACTRIQKFCNGLR</sequence>
<dbReference type="SUPFAM" id="SSF53383">
    <property type="entry name" value="PLP-dependent transferases"/>
    <property type="match status" value="1"/>
</dbReference>
<evidence type="ECO:0000256" key="4">
    <source>
        <dbReference type="ARBA" id="ARBA00022576"/>
    </source>
</evidence>
<dbReference type="EC" id="2.6.1.-" evidence="8"/>
<comment type="subunit">
    <text evidence="3">Homodimer.</text>
</comment>
<dbReference type="CDD" id="cd00609">
    <property type="entry name" value="AAT_like"/>
    <property type="match status" value="1"/>
</dbReference>
<dbReference type="PANTHER" id="PTHR46383:SF1">
    <property type="entry name" value="ASPARTATE AMINOTRANSFERASE"/>
    <property type="match status" value="1"/>
</dbReference>
<evidence type="ECO:0000256" key="8">
    <source>
        <dbReference type="RuleBase" id="RU000481"/>
    </source>
</evidence>
<evidence type="ECO:0000259" key="9">
    <source>
        <dbReference type="Pfam" id="PF00155"/>
    </source>
</evidence>
<feature type="domain" description="Aminotransferase class I/classII large" evidence="9">
    <location>
        <begin position="32"/>
        <end position="392"/>
    </location>
</feature>
<dbReference type="AlphaFoldDB" id="A0A212JW34"/>
<evidence type="ECO:0000256" key="6">
    <source>
        <dbReference type="ARBA" id="ARBA00022898"/>
    </source>
</evidence>
<accession>A0A212JW34</accession>
<keyword evidence="5 8" id="KW-0808">Transferase</keyword>
<dbReference type="Gene3D" id="3.40.640.10">
    <property type="entry name" value="Type I PLP-dependent aspartate aminotransferase-like (Major domain)"/>
    <property type="match status" value="1"/>
</dbReference>
<dbReference type="PROSITE" id="PS00105">
    <property type="entry name" value="AA_TRANSFER_CLASS_1"/>
    <property type="match status" value="1"/>
</dbReference>
<dbReference type="GO" id="GO:0006520">
    <property type="term" value="P:amino acid metabolic process"/>
    <property type="evidence" value="ECO:0007669"/>
    <property type="project" value="InterPro"/>
</dbReference>
<organism evidence="10">
    <name type="scientific">uncultured Alphaproteobacteria bacterium</name>
    <dbReference type="NCBI Taxonomy" id="91750"/>
    <lineage>
        <taxon>Bacteria</taxon>
        <taxon>Pseudomonadati</taxon>
        <taxon>Pseudomonadota</taxon>
        <taxon>Alphaproteobacteria</taxon>
        <taxon>environmental samples</taxon>
    </lineage>
</organism>
<evidence type="ECO:0000256" key="2">
    <source>
        <dbReference type="ARBA" id="ARBA00007441"/>
    </source>
</evidence>
<evidence type="ECO:0000313" key="10">
    <source>
        <dbReference type="EMBL" id="SBW03607.1"/>
    </source>
</evidence>
<keyword evidence="6" id="KW-0663">Pyridoxal phosphate</keyword>
<dbReference type="GO" id="GO:0030170">
    <property type="term" value="F:pyridoxal phosphate binding"/>
    <property type="evidence" value="ECO:0007669"/>
    <property type="project" value="InterPro"/>
</dbReference>
<dbReference type="InterPro" id="IPR050596">
    <property type="entry name" value="AspAT/PAT-like"/>
</dbReference>
<dbReference type="InterPro" id="IPR015422">
    <property type="entry name" value="PyrdxlP-dep_Trfase_small"/>
</dbReference>
<comment type="catalytic activity">
    <reaction evidence="7">
        <text>L-aspartate + 2-oxoglutarate = oxaloacetate + L-glutamate</text>
        <dbReference type="Rhea" id="RHEA:21824"/>
        <dbReference type="ChEBI" id="CHEBI:16452"/>
        <dbReference type="ChEBI" id="CHEBI:16810"/>
        <dbReference type="ChEBI" id="CHEBI:29985"/>
        <dbReference type="ChEBI" id="CHEBI:29991"/>
        <dbReference type="EC" id="2.6.1.1"/>
    </reaction>
</comment>
<dbReference type="Gene3D" id="3.90.1150.10">
    <property type="entry name" value="Aspartate Aminotransferase, domain 1"/>
    <property type="match status" value="1"/>
</dbReference>
<dbReference type="InterPro" id="IPR015424">
    <property type="entry name" value="PyrdxlP-dep_Trfase"/>
</dbReference>
<evidence type="ECO:0000256" key="1">
    <source>
        <dbReference type="ARBA" id="ARBA00001933"/>
    </source>
</evidence>
<dbReference type="InterPro" id="IPR015421">
    <property type="entry name" value="PyrdxlP-dep_Trfase_major"/>
</dbReference>
<evidence type="ECO:0000256" key="7">
    <source>
        <dbReference type="ARBA" id="ARBA00049185"/>
    </source>
</evidence>
<keyword evidence="4 8" id="KW-0032">Aminotransferase</keyword>
<name>A0A212JW34_9PROT</name>
<dbReference type="InterPro" id="IPR004838">
    <property type="entry name" value="NHTrfase_class1_PyrdxlP-BS"/>
</dbReference>
<dbReference type="Pfam" id="PF00155">
    <property type="entry name" value="Aminotran_1_2"/>
    <property type="match status" value="1"/>
</dbReference>
<proteinExistence type="inferred from homology"/>
<dbReference type="PANTHER" id="PTHR46383">
    <property type="entry name" value="ASPARTATE AMINOTRANSFERASE"/>
    <property type="match status" value="1"/>
</dbReference>
<comment type="similarity">
    <text evidence="2 8">Belongs to the class-I pyridoxal-phosphate-dependent aminotransferase family.</text>
</comment>
<reference evidence="10" key="1">
    <citation type="submission" date="2016-04" db="EMBL/GenBank/DDBJ databases">
        <authorList>
            <person name="Evans L.H."/>
            <person name="Alamgir A."/>
            <person name="Owens N."/>
            <person name="Weber N.D."/>
            <person name="Virtaneva K."/>
            <person name="Barbian K."/>
            <person name="Babar A."/>
            <person name="Rosenke K."/>
        </authorList>
    </citation>
    <scope>NUCLEOTIDE SEQUENCE</scope>
    <source>
        <strain evidence="10">86</strain>
    </source>
</reference>
<gene>
    <name evidence="10" type="primary">aatA</name>
    <name evidence="10" type="ORF">KL86APRO_11746</name>
</gene>
<dbReference type="InterPro" id="IPR004839">
    <property type="entry name" value="Aminotransferase_I/II_large"/>
</dbReference>